<dbReference type="Proteomes" id="UP000474718">
    <property type="component" value="Unassembled WGS sequence"/>
</dbReference>
<evidence type="ECO:0000256" key="2">
    <source>
        <dbReference type="ARBA" id="ARBA00023004"/>
    </source>
</evidence>
<dbReference type="RefSeq" id="WP_021659022.1">
    <property type="nucleotide sequence ID" value="NZ_FQVY01000002.1"/>
</dbReference>
<evidence type="ECO:0000256" key="1">
    <source>
        <dbReference type="ARBA" id="ARBA00022723"/>
    </source>
</evidence>
<evidence type="ECO:0000256" key="3">
    <source>
        <dbReference type="ARBA" id="ARBA00023014"/>
    </source>
</evidence>
<reference evidence="6" key="2">
    <citation type="submission" date="2016-11" db="EMBL/GenBank/DDBJ databases">
        <authorList>
            <person name="Varghese N."/>
            <person name="Submissions S."/>
        </authorList>
    </citation>
    <scope>NUCLEOTIDE SEQUENCE</scope>
    <source>
        <strain evidence="6">DSM 4029</strain>
    </source>
</reference>
<evidence type="ECO:0000313" key="5">
    <source>
        <dbReference type="EMBL" id="MZL69938.1"/>
    </source>
</evidence>
<evidence type="ECO:0000313" key="6">
    <source>
        <dbReference type="EMBL" id="SHG01310.1"/>
    </source>
</evidence>
<dbReference type="Proteomes" id="UP000184089">
    <property type="component" value="Unassembled WGS sequence"/>
</dbReference>
<dbReference type="PANTHER" id="PTHR43578">
    <property type="entry name" value="NADH-QUINONE OXIDOREDUCTASE SUBUNIT F"/>
    <property type="match status" value="1"/>
</dbReference>
<evidence type="ECO:0000313" key="8">
    <source>
        <dbReference type="Proteomes" id="UP000474718"/>
    </source>
</evidence>
<proteinExistence type="predicted"/>
<reference evidence="5 8" key="3">
    <citation type="journal article" date="2019" name="Nat. Med.">
        <title>A library of human gut bacterial isolates paired with longitudinal multiomics data enables mechanistic microbiome research.</title>
        <authorList>
            <person name="Poyet M."/>
            <person name="Groussin M."/>
            <person name="Gibbons S.M."/>
            <person name="Avila-Pacheco J."/>
            <person name="Jiang X."/>
            <person name="Kearney S.M."/>
            <person name="Perrotta A.R."/>
            <person name="Berdy B."/>
            <person name="Zhao S."/>
            <person name="Lieberman T.D."/>
            <person name="Swanson P.K."/>
            <person name="Smith M."/>
            <person name="Roesemann S."/>
            <person name="Alexander J.E."/>
            <person name="Rich S.A."/>
            <person name="Livny J."/>
            <person name="Vlamakis H."/>
            <person name="Clish C."/>
            <person name="Bullock K."/>
            <person name="Deik A."/>
            <person name="Scott J."/>
            <person name="Pierce K.A."/>
            <person name="Xavier R.J."/>
            <person name="Alm E.J."/>
        </authorList>
    </citation>
    <scope>NUCLEOTIDE SEQUENCE [LARGE SCALE GENOMIC DNA]</scope>
    <source>
        <strain evidence="5 8">BIOML-A2</strain>
    </source>
</reference>
<keyword evidence="8" id="KW-1185">Reference proteome</keyword>
<dbReference type="GO" id="GO:0046872">
    <property type="term" value="F:metal ion binding"/>
    <property type="evidence" value="ECO:0007669"/>
    <property type="project" value="UniProtKB-KW"/>
</dbReference>
<sequence>MKSLAELQAIKEKMKGSIGLREEDKNCKRIVVGMATCGIAAGARPVLTAFADEVAKRGLTQDVMVSQTGCIGICQYEPVVEVFVPGEQKVTYVKMTAEKAARVVEEHIVGGNVVKEYTIGANAK</sequence>
<dbReference type="InterPro" id="IPR036249">
    <property type="entry name" value="Thioredoxin-like_sf"/>
</dbReference>
<evidence type="ECO:0000313" key="4">
    <source>
        <dbReference type="EMBL" id="MCQ4948643.1"/>
    </source>
</evidence>
<dbReference type="Gene3D" id="3.40.30.10">
    <property type="entry name" value="Glutaredoxin"/>
    <property type="match status" value="1"/>
</dbReference>
<keyword evidence="2" id="KW-0408">Iron</keyword>
<organism evidence="6 7">
    <name type="scientific">Bittarella massiliensis</name>
    <name type="common">ex Durand et al. 2017</name>
    <dbReference type="NCBI Taxonomy" id="1720313"/>
    <lineage>
        <taxon>Bacteria</taxon>
        <taxon>Bacillati</taxon>
        <taxon>Bacillota</taxon>
        <taxon>Clostridia</taxon>
        <taxon>Eubacteriales</taxon>
        <taxon>Oscillospiraceae</taxon>
        <taxon>Bittarella (ex Durand et al. 2017)</taxon>
    </lineage>
</organism>
<name>A0AAQ1MCL0_9FIRM</name>
<accession>A0AAQ1MCL0</accession>
<comment type="caution">
    <text evidence="6">The sequence shown here is derived from an EMBL/GenBank/DDBJ whole genome shotgun (WGS) entry which is preliminary data.</text>
</comment>
<dbReference type="EMBL" id="JANGAB010000001">
    <property type="protein sequence ID" value="MCQ4948643.1"/>
    <property type="molecule type" value="Genomic_DNA"/>
</dbReference>
<dbReference type="Proteomes" id="UP001205063">
    <property type="component" value="Unassembled WGS sequence"/>
</dbReference>
<dbReference type="PANTHER" id="PTHR43578:SF3">
    <property type="entry name" value="NADH-QUINONE OXIDOREDUCTASE SUBUNIT F"/>
    <property type="match status" value="1"/>
</dbReference>
<dbReference type="GO" id="GO:0051536">
    <property type="term" value="F:iron-sulfur cluster binding"/>
    <property type="evidence" value="ECO:0007669"/>
    <property type="project" value="UniProtKB-KW"/>
</dbReference>
<reference evidence="7" key="1">
    <citation type="submission" date="2016-11" db="EMBL/GenBank/DDBJ databases">
        <authorList>
            <person name="Jaros S."/>
            <person name="Januszkiewicz K."/>
            <person name="Wedrychowicz H."/>
        </authorList>
    </citation>
    <scope>NUCLEOTIDE SEQUENCE [LARGE SCALE GENOMIC DNA]</scope>
    <source>
        <strain evidence="7">DSM 4029</strain>
    </source>
</reference>
<protein>
    <submittedName>
        <fullName evidence="4">(2Fe-2S) ferredoxin domain-containing protein</fullName>
    </submittedName>
    <submittedName>
        <fullName evidence="6">NAD(P)-dependent iron-only hydrogenase iron-sulfur protein</fullName>
    </submittedName>
</protein>
<reference evidence="4" key="4">
    <citation type="submission" date="2022-06" db="EMBL/GenBank/DDBJ databases">
        <title>Isolation of gut microbiota from human fecal samples.</title>
        <authorList>
            <person name="Pamer E.G."/>
            <person name="Barat B."/>
            <person name="Waligurski E."/>
            <person name="Medina S."/>
            <person name="Paddock L."/>
            <person name="Mostad J."/>
        </authorList>
    </citation>
    <scope>NUCLEOTIDE SEQUENCE</scope>
    <source>
        <strain evidence="4">DFI.7.96</strain>
    </source>
</reference>
<dbReference type="SUPFAM" id="SSF52833">
    <property type="entry name" value="Thioredoxin-like"/>
    <property type="match status" value="1"/>
</dbReference>
<keyword evidence="1" id="KW-0479">Metal-binding</keyword>
<dbReference type="AlphaFoldDB" id="A0AAQ1MCL0"/>
<dbReference type="CDD" id="cd02980">
    <property type="entry name" value="TRX_Fd_family"/>
    <property type="match status" value="1"/>
</dbReference>
<dbReference type="EMBL" id="FQVY01000002">
    <property type="protein sequence ID" value="SHG01310.1"/>
    <property type="molecule type" value="Genomic_DNA"/>
</dbReference>
<evidence type="ECO:0000313" key="7">
    <source>
        <dbReference type="Proteomes" id="UP000184089"/>
    </source>
</evidence>
<dbReference type="EMBL" id="WWVX01000006">
    <property type="protein sequence ID" value="MZL69938.1"/>
    <property type="molecule type" value="Genomic_DNA"/>
</dbReference>
<keyword evidence="3" id="KW-0411">Iron-sulfur</keyword>
<gene>
    <name evidence="5" type="ORF">GT747_09260</name>
    <name evidence="4" type="ORF">NE646_03020</name>
    <name evidence="6" type="ORF">SAMN05444424_1146</name>
</gene>